<dbReference type="RefSeq" id="WP_338248354.1">
    <property type="nucleotide sequence ID" value="NZ_AP028907.1"/>
</dbReference>
<accession>A0ABN6ZSW2</accession>
<dbReference type="Pfam" id="PF12686">
    <property type="entry name" value="DUF3800"/>
    <property type="match status" value="1"/>
</dbReference>
<keyword evidence="2" id="KW-1185">Reference proteome</keyword>
<dbReference type="EMBL" id="AP028907">
    <property type="protein sequence ID" value="BES81710.1"/>
    <property type="molecule type" value="Genomic_DNA"/>
</dbReference>
<reference evidence="1 2" key="1">
    <citation type="submission" date="2023-09" db="EMBL/GenBank/DDBJ databases">
        <title>Pyrofollis japonicus gen. nov. sp. nov., a novel member of the family Pyrodictiaceae isolated from the Iheya North hydrothermal field.</title>
        <authorList>
            <person name="Miyazaki U."/>
            <person name="Sanari M."/>
            <person name="Tame A."/>
            <person name="Kitajima M."/>
            <person name="Okamoto A."/>
            <person name="Sawayama S."/>
            <person name="Miyazaki J."/>
            <person name="Takai K."/>
            <person name="Nakagawa S."/>
        </authorList>
    </citation>
    <scope>NUCLEOTIDE SEQUENCE [LARGE SCALE GENOMIC DNA]</scope>
    <source>
        <strain evidence="1 2">AV2</strain>
    </source>
</reference>
<dbReference type="Proteomes" id="UP001341135">
    <property type="component" value="Chromosome"/>
</dbReference>
<sequence length="187" mass="20411">MERYVCFMDESASGGMRTCSWLCMAVVCFARGSGGVEKAGLGVYRALLKVLGWRQGELKWRKARRAARQRGLEPGELVRLIRGAAAYAEAGSLHIGSSVSEARLQLAARLLEGAVRSLGVVSLAVLDQGLVPERDRVLGRLRRRVSPARLRRVVFRSSARTVGIQLADILAGYECTAREPQSPQQCA</sequence>
<organism evidence="1 2">
    <name type="scientific">Pyrodictium abyssi</name>
    <dbReference type="NCBI Taxonomy" id="54256"/>
    <lineage>
        <taxon>Archaea</taxon>
        <taxon>Thermoproteota</taxon>
        <taxon>Thermoprotei</taxon>
        <taxon>Desulfurococcales</taxon>
        <taxon>Pyrodictiaceae</taxon>
        <taxon>Pyrodictium</taxon>
    </lineage>
</organism>
<name>A0ABN6ZSW2_9CREN</name>
<dbReference type="GeneID" id="89289292"/>
<evidence type="ECO:0000313" key="1">
    <source>
        <dbReference type="EMBL" id="BES81710.1"/>
    </source>
</evidence>
<evidence type="ECO:0000313" key="2">
    <source>
        <dbReference type="Proteomes" id="UP001341135"/>
    </source>
</evidence>
<dbReference type="InterPro" id="IPR024524">
    <property type="entry name" value="DUF3800"/>
</dbReference>
<proteinExistence type="predicted"/>
<gene>
    <name evidence="1" type="ORF">PABY_12770</name>
</gene>
<evidence type="ECO:0008006" key="3">
    <source>
        <dbReference type="Google" id="ProtNLM"/>
    </source>
</evidence>
<protein>
    <recommendedName>
        <fullName evidence="3">DUF3800 domain-containing protein</fullName>
    </recommendedName>
</protein>